<evidence type="ECO:0000256" key="2">
    <source>
        <dbReference type="SAM" id="SignalP"/>
    </source>
</evidence>
<feature type="region of interest" description="Disordered" evidence="1">
    <location>
        <begin position="343"/>
        <end position="381"/>
    </location>
</feature>
<dbReference type="Proteomes" id="UP000254069">
    <property type="component" value="Unassembled WGS sequence"/>
</dbReference>
<protein>
    <submittedName>
        <fullName evidence="3">Uncharacterized protein conserved in bacteria (DUF2066)</fullName>
    </submittedName>
</protein>
<name>A0A380BV42_9GAMM</name>
<feature type="chain" id="PRO_5017021215" evidence="2">
    <location>
        <begin position="24"/>
        <end position="381"/>
    </location>
</feature>
<accession>A0A380BV42</accession>
<evidence type="ECO:0000256" key="1">
    <source>
        <dbReference type="SAM" id="MobiDB-lite"/>
    </source>
</evidence>
<sequence length="381" mass="41936">MLNSFIKPVVFLSLFCATTLAQAVEVKRLDEATVAVESRTSAEKSKGLKKALEDVILKNSGSRSALESPEIQAKLANADAMVSQFGYLDTEEGLKLKANFDHRKIISMLREAGLPVWGKQRPLTLFWFSTDINNERVILSDDSSAEERKAFANASMERGVPLMFPLMDLDDLMRINVNDVRGLFADTVATASGRYQADFFAMGTLEASGSEFSYQLVLYPKTDVSQSFGQPLLSRQGRAASKDEAVAEMMLSLSDYFVSRYAIADSGDGLLSKVRFTGINQMKQLVEIEAFLNQLSAVREASLSTLQGDSATFNVQLFGSEEDLKNLLRLEPRLSSAETGFQDVAGGQGNDGMNTLPQPSKTTEFSDNVNQPIGPYQWHSR</sequence>
<feature type="compositionally biased region" description="Polar residues" evidence="1">
    <location>
        <begin position="351"/>
        <end position="371"/>
    </location>
</feature>
<feature type="signal peptide" evidence="2">
    <location>
        <begin position="1"/>
        <end position="23"/>
    </location>
</feature>
<reference evidence="3 4" key="1">
    <citation type="submission" date="2018-06" db="EMBL/GenBank/DDBJ databases">
        <authorList>
            <consortium name="Pathogen Informatics"/>
            <person name="Doyle S."/>
        </authorList>
    </citation>
    <scope>NUCLEOTIDE SEQUENCE [LARGE SCALE GENOMIC DNA]</scope>
    <source>
        <strain evidence="3 4">NCTC10738</strain>
    </source>
</reference>
<dbReference type="AlphaFoldDB" id="A0A380BV42"/>
<organism evidence="3 4">
    <name type="scientific">Shewanella algae</name>
    <dbReference type="NCBI Taxonomy" id="38313"/>
    <lineage>
        <taxon>Bacteria</taxon>
        <taxon>Pseudomonadati</taxon>
        <taxon>Pseudomonadota</taxon>
        <taxon>Gammaproteobacteria</taxon>
        <taxon>Alteromonadales</taxon>
        <taxon>Shewanellaceae</taxon>
        <taxon>Shewanella</taxon>
    </lineage>
</organism>
<keyword evidence="4" id="KW-1185">Reference proteome</keyword>
<dbReference type="EMBL" id="UGYO01000002">
    <property type="protein sequence ID" value="SUJ07674.1"/>
    <property type="molecule type" value="Genomic_DNA"/>
</dbReference>
<proteinExistence type="predicted"/>
<dbReference type="Pfam" id="PF09839">
    <property type="entry name" value="DUF2066"/>
    <property type="match status" value="1"/>
</dbReference>
<keyword evidence="2" id="KW-0732">Signal</keyword>
<dbReference type="InterPro" id="IPR018642">
    <property type="entry name" value="DUF2066"/>
</dbReference>
<evidence type="ECO:0000313" key="3">
    <source>
        <dbReference type="EMBL" id="SUJ07674.1"/>
    </source>
</evidence>
<evidence type="ECO:0000313" key="4">
    <source>
        <dbReference type="Proteomes" id="UP000254069"/>
    </source>
</evidence>
<gene>
    <name evidence="3" type="ORF">NCTC10738_03993</name>
</gene>
<dbReference type="RefSeq" id="WP_115390398.1">
    <property type="nucleotide sequence ID" value="NZ_JADZHC010000048.1"/>
</dbReference>